<dbReference type="AlphaFoldDB" id="A0A0F0L5Q0"/>
<evidence type="ECO:0008006" key="4">
    <source>
        <dbReference type="Google" id="ProtNLM"/>
    </source>
</evidence>
<dbReference type="SUPFAM" id="SSF103196">
    <property type="entry name" value="Roadblock/LC7 domain"/>
    <property type="match status" value="1"/>
</dbReference>
<dbReference type="EMBL" id="JYIV01000008">
    <property type="protein sequence ID" value="KJL26851.1"/>
    <property type="molecule type" value="Genomic_DNA"/>
</dbReference>
<accession>A0A0F0L5Q0</accession>
<reference evidence="2 3" key="1">
    <citation type="submission" date="2015-02" db="EMBL/GenBank/DDBJ databases">
        <title>Draft genome sequences of ten Microbacterium spp. with emphasis on heavy metal contaminated environments.</title>
        <authorList>
            <person name="Corretto E."/>
        </authorList>
    </citation>
    <scope>NUCLEOTIDE SEQUENCE [LARGE SCALE GENOMIC DNA]</scope>
    <source>
        <strain evidence="2 3">BEL163</strain>
    </source>
</reference>
<dbReference type="PATRIC" id="fig|82380.10.peg.110"/>
<gene>
    <name evidence="2" type="ORF">RN51_00112</name>
</gene>
<dbReference type="Proteomes" id="UP000033725">
    <property type="component" value="Unassembled WGS sequence"/>
</dbReference>
<dbReference type="RefSeq" id="WP_052674521.1">
    <property type="nucleotide sequence ID" value="NZ_JYIV01000008.1"/>
</dbReference>
<evidence type="ECO:0000256" key="1">
    <source>
        <dbReference type="SAM" id="MobiDB-lite"/>
    </source>
</evidence>
<protein>
    <recommendedName>
        <fullName evidence="4">Roadblock/LAMTOR2 domain-containing protein</fullName>
    </recommendedName>
</protein>
<dbReference type="Gene3D" id="3.30.450.30">
    <property type="entry name" value="Dynein light chain 2a, cytoplasmic"/>
    <property type="match status" value="1"/>
</dbReference>
<dbReference type="OrthoDB" id="5144207at2"/>
<name>A0A0F0L5Q0_9MICO</name>
<evidence type="ECO:0000313" key="2">
    <source>
        <dbReference type="EMBL" id="KJL26851.1"/>
    </source>
</evidence>
<evidence type="ECO:0000313" key="3">
    <source>
        <dbReference type="Proteomes" id="UP000033725"/>
    </source>
</evidence>
<comment type="caution">
    <text evidence="2">The sequence shown here is derived from an EMBL/GenBank/DDBJ whole genome shotgun (WGS) entry which is preliminary data.</text>
</comment>
<proteinExistence type="predicted"/>
<feature type="region of interest" description="Disordered" evidence="1">
    <location>
        <begin position="1"/>
        <end position="22"/>
    </location>
</feature>
<organism evidence="2 3">
    <name type="scientific">Microbacterium oxydans</name>
    <dbReference type="NCBI Taxonomy" id="82380"/>
    <lineage>
        <taxon>Bacteria</taxon>
        <taxon>Bacillati</taxon>
        <taxon>Actinomycetota</taxon>
        <taxon>Actinomycetes</taxon>
        <taxon>Micrococcales</taxon>
        <taxon>Microbacteriaceae</taxon>
        <taxon>Microbacterium</taxon>
    </lineage>
</organism>
<sequence length="172" mass="17613">MNVPLRAEDASSTGGQGSTQDGVLMHPDLAANWTLWSGVVSQAALTRLRRLEERFPELTTAVLSTADGLHIASVGALGETGDRLAAMNGSLFAVARAEAEIISRGTEPSLSAVVSVSIGQSQLSLLSFILAPYGQLLLSVSAKGVQVGTVIVQARSAAYELITALGLAGAPG</sequence>